<evidence type="ECO:0000256" key="2">
    <source>
        <dbReference type="ARBA" id="ARBA00022598"/>
    </source>
</evidence>
<evidence type="ECO:0000256" key="1">
    <source>
        <dbReference type="ARBA" id="ARBA00006432"/>
    </source>
</evidence>
<dbReference type="EMBL" id="CP009122">
    <property type="protein sequence ID" value="AJA07122.1"/>
    <property type="molecule type" value="Genomic_DNA"/>
</dbReference>
<accession>A0A0A7PGQ2</accession>
<dbReference type="Pfam" id="PF23562">
    <property type="entry name" value="AMP-binding_C_3"/>
    <property type="match status" value="1"/>
</dbReference>
<feature type="domain" description="AMP-dependent synthetase/ligase" evidence="3">
    <location>
        <begin position="43"/>
        <end position="412"/>
    </location>
</feature>
<keyword evidence="5" id="KW-1185">Reference proteome</keyword>
<gene>
    <name evidence="4" type="ORF">SKP52_00900</name>
</gene>
<evidence type="ECO:0000313" key="5">
    <source>
        <dbReference type="Proteomes" id="UP000030907"/>
    </source>
</evidence>
<dbReference type="AlphaFoldDB" id="A0A0A7PGQ2"/>
<evidence type="ECO:0000259" key="3">
    <source>
        <dbReference type="Pfam" id="PF00501"/>
    </source>
</evidence>
<dbReference type="GO" id="GO:0004467">
    <property type="term" value="F:long-chain fatty acid-CoA ligase activity"/>
    <property type="evidence" value="ECO:0007669"/>
    <property type="project" value="UniProtKB-EC"/>
</dbReference>
<evidence type="ECO:0000313" key="4">
    <source>
        <dbReference type="EMBL" id="AJA07122.1"/>
    </source>
</evidence>
<dbReference type="HOGENOM" id="CLU_462235_0_0_5"/>
<dbReference type="PROSITE" id="PS00455">
    <property type="entry name" value="AMP_BINDING"/>
    <property type="match status" value="1"/>
</dbReference>
<dbReference type="Pfam" id="PF00501">
    <property type="entry name" value="AMP-binding"/>
    <property type="match status" value="1"/>
</dbReference>
<dbReference type="PANTHER" id="PTHR43201:SF5">
    <property type="entry name" value="MEDIUM-CHAIN ACYL-COA LIGASE ACSF2, MITOCHONDRIAL"/>
    <property type="match status" value="1"/>
</dbReference>
<dbReference type="Proteomes" id="UP000030907">
    <property type="component" value="Chromosome"/>
</dbReference>
<keyword evidence="2 4" id="KW-0436">Ligase</keyword>
<dbReference type="PANTHER" id="PTHR43201">
    <property type="entry name" value="ACYL-COA SYNTHETASE"/>
    <property type="match status" value="1"/>
</dbReference>
<dbReference type="STRING" id="1515612.SKP52_00900"/>
<dbReference type="InterPro" id="IPR020845">
    <property type="entry name" value="AMP-binding_CS"/>
</dbReference>
<dbReference type="InterPro" id="IPR042099">
    <property type="entry name" value="ANL_N_sf"/>
</dbReference>
<dbReference type="InterPro" id="IPR000873">
    <property type="entry name" value="AMP-dep_synth/lig_dom"/>
</dbReference>
<dbReference type="SUPFAM" id="SSF56801">
    <property type="entry name" value="Acetyl-CoA synthetase-like"/>
    <property type="match status" value="1"/>
</dbReference>
<dbReference type="EC" id="6.2.1.3" evidence="4"/>
<name>A0A0A7PGQ2_9SPHN</name>
<proteinExistence type="inferred from homology"/>
<dbReference type="GO" id="GO:0031956">
    <property type="term" value="F:medium-chain fatty acid-CoA ligase activity"/>
    <property type="evidence" value="ECO:0007669"/>
    <property type="project" value="TreeGrafter"/>
</dbReference>
<organism evidence="4 5">
    <name type="scientific">Sphingopyxis fribergensis</name>
    <dbReference type="NCBI Taxonomy" id="1515612"/>
    <lineage>
        <taxon>Bacteria</taxon>
        <taxon>Pseudomonadati</taxon>
        <taxon>Pseudomonadota</taxon>
        <taxon>Alphaproteobacteria</taxon>
        <taxon>Sphingomonadales</taxon>
        <taxon>Sphingomonadaceae</taxon>
        <taxon>Sphingopyxis</taxon>
    </lineage>
</organism>
<sequence length="596" mass="65147">MIASDLKVAAVDVQAERRSDGSILLSNGIALPPVNGTIPQRLAHWANIQPQALFLTQGDRELTYAQAEAERRRIAARLLAMPLSLERPLMLLGQNSIEHALVVLAATSVGIPVAIVSPTYAAPEARPWAKLLRVIGEIDPGLVIADHTDLAVSMLAESGRPGLEVRSLKDLGWIDAVQPISDTIVDAMEADVGLDTVAKLLFTSGSTGHPKAVANTQRMMVSNMLGLSAIWPFLNDRPPVSVDWLPWNHTFGGNCCFNTTLWFGGHSHIDDGRPTLKSIAKTVDALRRWRPTLFYNVPVGFEALLPFLESDPVFARHFFGDLDFIFNGGAPLPTALRKRVEAAALGSVGRVPMIVAGWGSTETAPFSSILYFDQPYANNLGAPMPGTTIKMMPNEDRYELRVRGPNVMPGYWRDPTTTANAFDEEGFYKIGDAAKFADPNDPSAGILFDGRVAENFKLTSGTWVNVGALRLAIVNAGEKLISDVVITGHGRGEVGILLFPNQEACRALLGEDMSAMFGTEAVAEHPLIRERLSAILRRHNDRQMGSSTRIARFMVLAEPPSAHHDEITEKGNVNQRRILERRADLVERLYEDAYAL</sequence>
<comment type="similarity">
    <text evidence="1">Belongs to the ATP-dependent AMP-binding enzyme family.</text>
</comment>
<dbReference type="Gene3D" id="3.40.50.12780">
    <property type="entry name" value="N-terminal domain of ligase-like"/>
    <property type="match status" value="1"/>
</dbReference>
<dbReference type="KEGG" id="sphk:SKP52_00900"/>
<protein>
    <submittedName>
        <fullName evidence="4">Long-chain-fatty-acid-CoA ligase</fullName>
        <ecNumber evidence="4">6.2.1.3</ecNumber>
    </submittedName>
</protein>
<dbReference type="OrthoDB" id="9803968at2"/>
<reference evidence="4 5" key="1">
    <citation type="journal article" date="2015" name="Int. J. Syst. Evol. Microbiol.">
        <title>Description of Sphingopyxis fribergensis sp. nov. - a soil bacterium with the ability to degrade styrene and phenylacetic acid.</title>
        <authorList>
            <person name="Oelschlagel M."/>
            <person name="Ruckert C."/>
            <person name="Kalinowski J."/>
            <person name="Schmidt G."/>
            <person name="Schlomann M."/>
            <person name="Tischler D."/>
        </authorList>
    </citation>
    <scope>NUCLEOTIDE SEQUENCE [LARGE SCALE GENOMIC DNA]</scope>
    <source>
        <strain evidence="4 5">Kp5.2</strain>
    </source>
</reference>